<evidence type="ECO:0000256" key="1">
    <source>
        <dbReference type="SAM" id="Phobius"/>
    </source>
</evidence>
<dbReference type="AlphaFoldDB" id="A0A2I7SGU9"/>
<accession>A0A2I7SGU9</accession>
<keyword evidence="1" id="KW-0472">Membrane</keyword>
<feature type="transmembrane region" description="Helical" evidence="1">
    <location>
        <begin position="276"/>
        <end position="297"/>
    </location>
</feature>
<evidence type="ECO:0008006" key="4">
    <source>
        <dbReference type="Google" id="ProtNLM"/>
    </source>
</evidence>
<dbReference type="CDD" id="cd00085">
    <property type="entry name" value="HNHc"/>
    <property type="match status" value="1"/>
</dbReference>
<dbReference type="Proteomes" id="UP000236592">
    <property type="component" value="Chromosome"/>
</dbReference>
<keyword evidence="1" id="KW-0812">Transmembrane</keyword>
<sequence>MGVKGFISVFIFSLCSVLQSQVNSKAQKELENNIELKNEFNDFFNLHIKQPEINEFGEIVYYQIDQINAVNYFDYNFDGKTDALVEFSSSASDGGTSYFLTAALFESDSVSYNYVGHLFPKQTMFVMFHNRCFYFGRDVENLFNELCYFEYYAFNLNNKKFIKLDENWISLKNFKNSIVKQDSIKNANTAPPTKKRKLRHRIDSSPIKSLPVLGEQYRAPIRGEQSSRGRGSVSQSVTSKRSSIDLPISFYESDSEKQEEILAKEMRESNVTKYPLSYVTLTIIILLGVYIIAVFVIKSELSASKAVDIKKGSIKKVVTNTKPVPKQIDIEYANSRASKYDFKLWKKEMIEGLDKSQTVSDLLILKECNDIFYGDLLMTFEWRFKRLKILLRDNYACQDCGDRSVKNHVHHNYYLKGKFPWEVKDDALETLCRTCHLKRHENQTIPVYTYSLVDGSLKEVSRERPACSRCDGIGYLPQYRYFHNGVCFKCYGNVISRSVFYKALDKIYMNSLDEYEFKKKSERYSADLFVKGLSDVELFRKVPNLDDYVINYTNYDSNEVEEEEDLPF</sequence>
<keyword evidence="1" id="KW-1133">Transmembrane helix</keyword>
<protein>
    <recommendedName>
        <fullName evidence="4">HNH nuclease domain-containing protein</fullName>
    </recommendedName>
</protein>
<reference evidence="3" key="1">
    <citation type="submission" date="2018-01" db="EMBL/GenBank/DDBJ databases">
        <title>Complete genome of Tamlana sp. UJ94.</title>
        <authorList>
            <person name="Jung J."/>
            <person name="Chung D."/>
            <person name="Bae S.S."/>
            <person name="Baek K."/>
        </authorList>
    </citation>
    <scope>NUCLEOTIDE SEQUENCE [LARGE SCALE GENOMIC DNA]</scope>
    <source>
        <strain evidence="3">UJ94</strain>
    </source>
</reference>
<dbReference type="EMBL" id="CP025938">
    <property type="protein sequence ID" value="AUS05125.1"/>
    <property type="molecule type" value="Genomic_DNA"/>
</dbReference>
<name>A0A2I7SGU9_9FLAO</name>
<evidence type="ECO:0000313" key="2">
    <source>
        <dbReference type="EMBL" id="AUS05125.1"/>
    </source>
</evidence>
<dbReference type="RefSeq" id="WP_102995177.1">
    <property type="nucleotide sequence ID" value="NZ_CP025938.1"/>
</dbReference>
<organism evidence="2 3">
    <name type="scientific">Pseudotamlana carrageenivorans</name>
    <dbReference type="NCBI Taxonomy" id="2069432"/>
    <lineage>
        <taxon>Bacteria</taxon>
        <taxon>Pseudomonadati</taxon>
        <taxon>Bacteroidota</taxon>
        <taxon>Flavobacteriia</taxon>
        <taxon>Flavobacteriales</taxon>
        <taxon>Flavobacteriaceae</taxon>
        <taxon>Pseudotamlana</taxon>
    </lineage>
</organism>
<keyword evidence="3" id="KW-1185">Reference proteome</keyword>
<dbReference type="InterPro" id="IPR003615">
    <property type="entry name" value="HNH_nuc"/>
</dbReference>
<evidence type="ECO:0000313" key="3">
    <source>
        <dbReference type="Proteomes" id="UP000236592"/>
    </source>
</evidence>
<dbReference type="OrthoDB" id="1250255at2"/>
<proteinExistence type="predicted"/>
<gene>
    <name evidence="2" type="ORF">C1A40_06420</name>
</gene>
<dbReference type="KEGG" id="taj:C1A40_06420"/>